<dbReference type="EMBL" id="KI925466">
    <property type="protein sequence ID" value="ETW75223.1"/>
    <property type="molecule type" value="Genomic_DNA"/>
</dbReference>
<dbReference type="InterPro" id="IPR036249">
    <property type="entry name" value="Thioredoxin-like_sf"/>
</dbReference>
<evidence type="ECO:0008006" key="3">
    <source>
        <dbReference type="Google" id="ProtNLM"/>
    </source>
</evidence>
<dbReference type="Gene3D" id="3.40.30.10">
    <property type="entry name" value="Glutaredoxin"/>
    <property type="match status" value="1"/>
</dbReference>
<accession>W4JNV5</accession>
<dbReference type="eggNOG" id="ENOG502RJU3">
    <property type="taxonomic scope" value="Eukaryota"/>
</dbReference>
<dbReference type="HOGENOM" id="CLU_092126_0_0_1"/>
<dbReference type="OrthoDB" id="10253744at2759"/>
<protein>
    <recommendedName>
        <fullName evidence="3">Sucrase/ferredoxin-like-domain-containing protein</fullName>
    </recommendedName>
</protein>
<dbReference type="STRING" id="747525.W4JNV5"/>
<dbReference type="CDD" id="cd03062">
    <property type="entry name" value="TRX_Fd_Sucrase"/>
    <property type="match status" value="1"/>
</dbReference>
<proteinExistence type="predicted"/>
<name>W4JNV5_HETIT</name>
<organism evidence="1 2">
    <name type="scientific">Heterobasidion irregulare (strain TC 32-1)</name>
    <dbReference type="NCBI Taxonomy" id="747525"/>
    <lineage>
        <taxon>Eukaryota</taxon>
        <taxon>Fungi</taxon>
        <taxon>Dikarya</taxon>
        <taxon>Basidiomycota</taxon>
        <taxon>Agaricomycotina</taxon>
        <taxon>Agaricomycetes</taxon>
        <taxon>Russulales</taxon>
        <taxon>Bondarzewiaceae</taxon>
        <taxon>Heterobasidion</taxon>
        <taxon>Heterobasidion annosum species complex</taxon>
    </lineage>
</organism>
<reference evidence="1 2" key="1">
    <citation type="journal article" date="2012" name="New Phytol.">
        <title>Insight into trade-off between wood decay and parasitism from the genome of a fungal forest pathogen.</title>
        <authorList>
            <person name="Olson A."/>
            <person name="Aerts A."/>
            <person name="Asiegbu F."/>
            <person name="Belbahri L."/>
            <person name="Bouzid O."/>
            <person name="Broberg A."/>
            <person name="Canback B."/>
            <person name="Coutinho P.M."/>
            <person name="Cullen D."/>
            <person name="Dalman K."/>
            <person name="Deflorio G."/>
            <person name="van Diepen L.T."/>
            <person name="Dunand C."/>
            <person name="Duplessis S."/>
            <person name="Durling M."/>
            <person name="Gonthier P."/>
            <person name="Grimwood J."/>
            <person name="Fossdal C.G."/>
            <person name="Hansson D."/>
            <person name="Henrissat B."/>
            <person name="Hietala A."/>
            <person name="Himmelstrand K."/>
            <person name="Hoffmeister D."/>
            <person name="Hogberg N."/>
            <person name="James T.Y."/>
            <person name="Karlsson M."/>
            <person name="Kohler A."/>
            <person name="Kues U."/>
            <person name="Lee Y.H."/>
            <person name="Lin Y.C."/>
            <person name="Lind M."/>
            <person name="Lindquist E."/>
            <person name="Lombard V."/>
            <person name="Lucas S."/>
            <person name="Lunden K."/>
            <person name="Morin E."/>
            <person name="Murat C."/>
            <person name="Park J."/>
            <person name="Raffaello T."/>
            <person name="Rouze P."/>
            <person name="Salamov A."/>
            <person name="Schmutz J."/>
            <person name="Solheim H."/>
            <person name="Stahlberg J."/>
            <person name="Velez H."/>
            <person name="de Vries R.P."/>
            <person name="Wiebenga A."/>
            <person name="Woodward S."/>
            <person name="Yakovlev I."/>
            <person name="Garbelotto M."/>
            <person name="Martin F."/>
            <person name="Grigoriev I.V."/>
            <person name="Stenlid J."/>
        </authorList>
    </citation>
    <scope>NUCLEOTIDE SEQUENCE [LARGE SCALE GENOMIC DNA]</scope>
    <source>
        <strain evidence="1 2">TC 32-1</strain>
    </source>
</reference>
<dbReference type="SUPFAM" id="SSF52833">
    <property type="entry name" value="Thioredoxin-like"/>
    <property type="match status" value="1"/>
</dbReference>
<sequence length="301" mass="33400">MLSRAVTTRPIHILHPRLLSTSTPPNASVDSLVGTAPTHNVYIFLHSQHRPKDFPAALPSPLRSALQLRAREWRGLVNFAWNPAYPNPYDFIHRTATGGGEVCSATAFVTGRHSNSRLDIPSVSIDNVDSVAEKVKQHVVASLSSLEPDPPRPVLEGQDWIQADDTVYLYVCTHGAKDCRCGDWGGQVADALRTEVWKRGLEGAGLGKRVVVSEVGHVGGHKYAANLLVYPFGDWYYIRLGNVRTEDVPTILDTILARPHRHRQSNERDVHPPLCLPHWRGRMGLLADEQVSLYKSHAQNS</sequence>
<dbReference type="InterPro" id="IPR009737">
    <property type="entry name" value="Aim32/Apd1-like"/>
</dbReference>
<dbReference type="Pfam" id="PF06999">
    <property type="entry name" value="Suc_Fer-like"/>
    <property type="match status" value="1"/>
</dbReference>
<dbReference type="PANTHER" id="PTHR31902">
    <property type="entry name" value="ACTIN PATCHES DISTAL PROTEIN 1"/>
    <property type="match status" value="1"/>
</dbReference>
<dbReference type="KEGG" id="hir:HETIRDRAFT_330819"/>
<dbReference type="AlphaFoldDB" id="W4JNV5"/>
<evidence type="ECO:0000313" key="2">
    <source>
        <dbReference type="Proteomes" id="UP000030671"/>
    </source>
</evidence>
<dbReference type="GeneID" id="20671618"/>
<gene>
    <name evidence="1" type="ORF">HETIRDRAFT_330819</name>
</gene>
<dbReference type="RefSeq" id="XP_009552661.1">
    <property type="nucleotide sequence ID" value="XM_009554366.1"/>
</dbReference>
<dbReference type="InParanoid" id="W4JNV5"/>
<dbReference type="Proteomes" id="UP000030671">
    <property type="component" value="Unassembled WGS sequence"/>
</dbReference>
<keyword evidence="2" id="KW-1185">Reference proteome</keyword>
<evidence type="ECO:0000313" key="1">
    <source>
        <dbReference type="EMBL" id="ETW75223.1"/>
    </source>
</evidence>